<dbReference type="AlphaFoldDB" id="A0A412TWA1"/>
<dbReference type="Pfam" id="PF14129">
    <property type="entry name" value="DUF4296"/>
    <property type="match status" value="1"/>
</dbReference>
<feature type="domain" description="DUF4296" evidence="1">
    <location>
        <begin position="30"/>
        <end position="110"/>
    </location>
</feature>
<evidence type="ECO:0000313" key="2">
    <source>
        <dbReference type="EMBL" id="RGU58165.1"/>
    </source>
</evidence>
<evidence type="ECO:0000259" key="1">
    <source>
        <dbReference type="Pfam" id="PF14129"/>
    </source>
</evidence>
<accession>A0A412TWA1</accession>
<proteinExistence type="predicted"/>
<sequence>MISFIRKGILIIMACVGGIIGGCESKKVPLNKEQFTNLLIDLHKVDGTLSVYRGIGQGYNELKNYEYYNDVFRKYHIDKAEFDSCLYYYSAQTVLFSKMYDVVIDSIHRQLTAIEKVLNELKSKDSVNYFPLVDTLKLDSVFTITVDSIVPGLYKFGTTIHFDSLQNTQNRRIRSYFLSADGNDTLRVRDLVVDFDTLKRSYNWSQYADSVYNRLVITFLDTMPPAKYIKPVKGKKTPPAKKEKLVELDEMGGEAWGTYLYRPYVSRETEKRLKQSLRRR</sequence>
<reference evidence="2 3" key="1">
    <citation type="submission" date="2018-08" db="EMBL/GenBank/DDBJ databases">
        <title>A genome reference for cultivated species of the human gut microbiota.</title>
        <authorList>
            <person name="Zou Y."/>
            <person name="Xue W."/>
            <person name="Luo G."/>
        </authorList>
    </citation>
    <scope>NUCLEOTIDE SEQUENCE [LARGE SCALE GENOMIC DNA]</scope>
    <source>
        <strain evidence="2 3">AF16-14</strain>
    </source>
</reference>
<protein>
    <submittedName>
        <fullName evidence="2">DUF4296 domain-containing protein</fullName>
    </submittedName>
</protein>
<dbReference type="PROSITE" id="PS51257">
    <property type="entry name" value="PROKAR_LIPOPROTEIN"/>
    <property type="match status" value="1"/>
</dbReference>
<name>A0A412TWA1_9BACT</name>
<organism evidence="2 3">
    <name type="scientific">Odoribacter splanchnicus</name>
    <dbReference type="NCBI Taxonomy" id="28118"/>
    <lineage>
        <taxon>Bacteria</taxon>
        <taxon>Pseudomonadati</taxon>
        <taxon>Bacteroidota</taxon>
        <taxon>Bacteroidia</taxon>
        <taxon>Bacteroidales</taxon>
        <taxon>Odoribacteraceae</taxon>
        <taxon>Odoribacter</taxon>
    </lineage>
</organism>
<gene>
    <name evidence="2" type="ORF">DWW57_03675</name>
</gene>
<dbReference type="InterPro" id="IPR025381">
    <property type="entry name" value="DUF4296"/>
</dbReference>
<dbReference type="EMBL" id="QRYC01000003">
    <property type="protein sequence ID" value="RGU58165.1"/>
    <property type="molecule type" value="Genomic_DNA"/>
</dbReference>
<comment type="caution">
    <text evidence="2">The sequence shown here is derived from an EMBL/GenBank/DDBJ whole genome shotgun (WGS) entry which is preliminary data.</text>
</comment>
<evidence type="ECO:0000313" key="3">
    <source>
        <dbReference type="Proteomes" id="UP000284243"/>
    </source>
</evidence>
<dbReference type="Proteomes" id="UP000284243">
    <property type="component" value="Unassembled WGS sequence"/>
</dbReference>
<dbReference type="RefSeq" id="WP_022160638.1">
    <property type="nucleotide sequence ID" value="NZ_CABJFF010000003.1"/>
</dbReference>